<dbReference type="AlphaFoldDB" id="A0AA36DRB4"/>
<evidence type="ECO:0000256" key="1">
    <source>
        <dbReference type="SAM" id="MobiDB-lite"/>
    </source>
</evidence>
<dbReference type="EMBL" id="CATQJL010000001">
    <property type="protein sequence ID" value="CAJ0591540.1"/>
    <property type="molecule type" value="Genomic_DNA"/>
</dbReference>
<feature type="compositionally biased region" description="Polar residues" evidence="1">
    <location>
        <begin position="30"/>
        <end position="39"/>
    </location>
</feature>
<reference evidence="2" key="1">
    <citation type="submission" date="2023-07" db="EMBL/GenBank/DDBJ databases">
        <authorList>
            <consortium name="CYATHOMIX"/>
        </authorList>
    </citation>
    <scope>NUCLEOTIDE SEQUENCE</scope>
    <source>
        <strain evidence="2">N/A</strain>
    </source>
</reference>
<organism evidence="2 3">
    <name type="scientific">Cylicocyclus nassatus</name>
    <name type="common">Nematode worm</name>
    <dbReference type="NCBI Taxonomy" id="53992"/>
    <lineage>
        <taxon>Eukaryota</taxon>
        <taxon>Metazoa</taxon>
        <taxon>Ecdysozoa</taxon>
        <taxon>Nematoda</taxon>
        <taxon>Chromadorea</taxon>
        <taxon>Rhabditida</taxon>
        <taxon>Rhabditina</taxon>
        <taxon>Rhabditomorpha</taxon>
        <taxon>Strongyloidea</taxon>
        <taxon>Strongylidae</taxon>
        <taxon>Cylicocyclus</taxon>
    </lineage>
</organism>
<feature type="region of interest" description="Disordered" evidence="1">
    <location>
        <begin position="1"/>
        <end position="39"/>
    </location>
</feature>
<evidence type="ECO:0000313" key="2">
    <source>
        <dbReference type="EMBL" id="CAJ0591540.1"/>
    </source>
</evidence>
<keyword evidence="3" id="KW-1185">Reference proteome</keyword>
<name>A0AA36DRB4_CYLNA</name>
<evidence type="ECO:0000313" key="3">
    <source>
        <dbReference type="Proteomes" id="UP001176961"/>
    </source>
</evidence>
<protein>
    <submittedName>
        <fullName evidence="2">Uncharacterized protein</fullName>
    </submittedName>
</protein>
<gene>
    <name evidence="2" type="ORF">CYNAS_LOCUS3523</name>
</gene>
<comment type="caution">
    <text evidence="2">The sequence shown here is derived from an EMBL/GenBank/DDBJ whole genome shotgun (WGS) entry which is preliminary data.</text>
</comment>
<dbReference type="Proteomes" id="UP001176961">
    <property type="component" value="Unassembled WGS sequence"/>
</dbReference>
<sequence length="133" mass="15030">MELNSWELAPESEFGADVSPTKAPAGPPQQRGNQQFMQQSNQDVILAAHTSAKVEDDDCEPCDPKRTCLVGGGFHIYDKDLHCELYRNVKDRNWWSGYSNGSNNYQIWISVYKGENVNLIADDVNYIWTLSVS</sequence>
<accession>A0AA36DRB4</accession>
<proteinExistence type="predicted"/>